<name>C0FXL0_9FIRM</name>
<comment type="caution">
    <text evidence="1">The sequence shown here is derived from an EMBL/GenBank/DDBJ whole genome shotgun (WGS) entry which is preliminary data.</text>
</comment>
<evidence type="ECO:0000313" key="1">
    <source>
        <dbReference type="EMBL" id="EEG92632.1"/>
    </source>
</evidence>
<proteinExistence type="predicted"/>
<accession>C0FXL0</accession>
<evidence type="ECO:0000313" key="2">
    <source>
        <dbReference type="Proteomes" id="UP000003561"/>
    </source>
</evidence>
<gene>
    <name evidence="1" type="ORF">ROSEINA2194_03499</name>
</gene>
<sequence>MKLLSPFRSFPGLFHRKIPQKISRIGREWIEYKSIFLFLYFYIPSDFRTSRGLIIVLYECSFQSSGVP</sequence>
<organism evidence="1 2">
    <name type="scientific">Roseburia inulinivorans DSM 16841</name>
    <dbReference type="NCBI Taxonomy" id="622312"/>
    <lineage>
        <taxon>Bacteria</taxon>
        <taxon>Bacillati</taxon>
        <taxon>Bacillota</taxon>
        <taxon>Clostridia</taxon>
        <taxon>Lachnospirales</taxon>
        <taxon>Lachnospiraceae</taxon>
        <taxon>Roseburia</taxon>
    </lineage>
</organism>
<reference evidence="1 2" key="1">
    <citation type="submission" date="2009-02" db="EMBL/GenBank/DDBJ databases">
        <authorList>
            <person name="Fulton L."/>
            <person name="Clifton S."/>
            <person name="Fulton B."/>
            <person name="Xu J."/>
            <person name="Minx P."/>
            <person name="Pepin K.H."/>
            <person name="Johnson M."/>
            <person name="Bhonagiri V."/>
            <person name="Nash W.E."/>
            <person name="Mardis E.R."/>
            <person name="Wilson R.K."/>
        </authorList>
    </citation>
    <scope>NUCLEOTIDE SEQUENCE [LARGE SCALE GENOMIC DNA]</scope>
    <source>
        <strain evidence="1 2">DSM 16841</strain>
    </source>
</reference>
<protein>
    <submittedName>
        <fullName evidence="1">Uncharacterized protein</fullName>
    </submittedName>
</protein>
<dbReference type="Proteomes" id="UP000003561">
    <property type="component" value="Unassembled WGS sequence"/>
</dbReference>
<dbReference type="EMBL" id="ACFY01000147">
    <property type="protein sequence ID" value="EEG92632.1"/>
    <property type="molecule type" value="Genomic_DNA"/>
</dbReference>
<reference evidence="1 2" key="2">
    <citation type="submission" date="2009-03" db="EMBL/GenBank/DDBJ databases">
        <title>Draft genome sequence of Roseburia inulinivorans (DSM 16841).</title>
        <authorList>
            <person name="Sudarsanam P."/>
            <person name="Ley R."/>
            <person name="Guruge J."/>
            <person name="Turnbaugh P.J."/>
            <person name="Mahowald M."/>
            <person name="Liep D."/>
            <person name="Gordon J."/>
        </authorList>
    </citation>
    <scope>NUCLEOTIDE SEQUENCE [LARGE SCALE GENOMIC DNA]</scope>
    <source>
        <strain evidence="1 2">DSM 16841</strain>
    </source>
</reference>
<dbReference type="AlphaFoldDB" id="C0FXL0"/>